<proteinExistence type="predicted"/>
<feature type="region of interest" description="Disordered" evidence="1">
    <location>
        <begin position="49"/>
        <end position="83"/>
    </location>
</feature>
<organism evidence="2 3">
    <name type="scientific">Araneus ventricosus</name>
    <name type="common">Orbweaver spider</name>
    <name type="synonym">Epeira ventricosa</name>
    <dbReference type="NCBI Taxonomy" id="182803"/>
    <lineage>
        <taxon>Eukaryota</taxon>
        <taxon>Metazoa</taxon>
        <taxon>Ecdysozoa</taxon>
        <taxon>Arthropoda</taxon>
        <taxon>Chelicerata</taxon>
        <taxon>Arachnida</taxon>
        <taxon>Araneae</taxon>
        <taxon>Araneomorphae</taxon>
        <taxon>Entelegynae</taxon>
        <taxon>Araneoidea</taxon>
        <taxon>Araneidae</taxon>
        <taxon>Araneus</taxon>
    </lineage>
</organism>
<sequence>MCSAKPWLWLPSGKVADSRPQGSSLWIPAMALLTQFGCKAKRVIGERLPQAYEEDRRAPPAPTGREHELRPTMQLRNNPGLLS</sequence>
<comment type="caution">
    <text evidence="2">The sequence shown here is derived from an EMBL/GenBank/DDBJ whole genome shotgun (WGS) entry which is preliminary data.</text>
</comment>
<feature type="compositionally biased region" description="Basic and acidic residues" evidence="1">
    <location>
        <begin position="53"/>
        <end position="70"/>
    </location>
</feature>
<dbReference type="EMBL" id="BGPR01005076">
    <property type="protein sequence ID" value="GBN06557.1"/>
    <property type="molecule type" value="Genomic_DNA"/>
</dbReference>
<reference evidence="2 3" key="1">
    <citation type="journal article" date="2019" name="Sci. Rep.">
        <title>Orb-weaving spider Araneus ventricosus genome elucidates the spidroin gene catalogue.</title>
        <authorList>
            <person name="Kono N."/>
            <person name="Nakamura H."/>
            <person name="Ohtoshi R."/>
            <person name="Moran D.A.P."/>
            <person name="Shinohara A."/>
            <person name="Yoshida Y."/>
            <person name="Fujiwara M."/>
            <person name="Mori M."/>
            <person name="Tomita M."/>
            <person name="Arakawa K."/>
        </authorList>
    </citation>
    <scope>NUCLEOTIDE SEQUENCE [LARGE SCALE GENOMIC DNA]</scope>
</reference>
<name>A0A4Y2KY85_ARAVE</name>
<gene>
    <name evidence="2" type="ORF">AVEN_208682_1</name>
</gene>
<dbReference type="Proteomes" id="UP000499080">
    <property type="component" value="Unassembled WGS sequence"/>
</dbReference>
<evidence type="ECO:0000256" key="1">
    <source>
        <dbReference type="SAM" id="MobiDB-lite"/>
    </source>
</evidence>
<keyword evidence="3" id="KW-1185">Reference proteome</keyword>
<evidence type="ECO:0000313" key="2">
    <source>
        <dbReference type="EMBL" id="GBN06557.1"/>
    </source>
</evidence>
<evidence type="ECO:0000313" key="3">
    <source>
        <dbReference type="Proteomes" id="UP000499080"/>
    </source>
</evidence>
<accession>A0A4Y2KY85</accession>
<protein>
    <submittedName>
        <fullName evidence="2">Uncharacterized protein</fullName>
    </submittedName>
</protein>
<dbReference type="AlphaFoldDB" id="A0A4Y2KY85"/>